<accession>A0AAE1EYT2</accession>
<organism evidence="2 3">
    <name type="scientific">Petrolisthes cinctipes</name>
    <name type="common">Flat porcelain crab</name>
    <dbReference type="NCBI Taxonomy" id="88211"/>
    <lineage>
        <taxon>Eukaryota</taxon>
        <taxon>Metazoa</taxon>
        <taxon>Ecdysozoa</taxon>
        <taxon>Arthropoda</taxon>
        <taxon>Crustacea</taxon>
        <taxon>Multicrustacea</taxon>
        <taxon>Malacostraca</taxon>
        <taxon>Eumalacostraca</taxon>
        <taxon>Eucarida</taxon>
        <taxon>Decapoda</taxon>
        <taxon>Pleocyemata</taxon>
        <taxon>Anomura</taxon>
        <taxon>Galatheoidea</taxon>
        <taxon>Porcellanidae</taxon>
        <taxon>Petrolisthes</taxon>
    </lineage>
</organism>
<comment type="caution">
    <text evidence="2">The sequence shown here is derived from an EMBL/GenBank/DDBJ whole genome shotgun (WGS) entry which is preliminary data.</text>
</comment>
<evidence type="ECO:0000313" key="3">
    <source>
        <dbReference type="Proteomes" id="UP001286313"/>
    </source>
</evidence>
<dbReference type="Proteomes" id="UP001286313">
    <property type="component" value="Unassembled WGS sequence"/>
</dbReference>
<feature type="region of interest" description="Disordered" evidence="1">
    <location>
        <begin position="62"/>
        <end position="93"/>
    </location>
</feature>
<gene>
    <name evidence="2" type="ORF">Pcinc_030452</name>
</gene>
<sequence>MWKNMWTQVEGYVEEYEKTSREVVWKEVEKYAEQEGGGGGVCGVCYKREAITWRGKREKEGRKEGREELVLNEHSLDAANSSRRDGGEEVARN</sequence>
<evidence type="ECO:0000313" key="2">
    <source>
        <dbReference type="EMBL" id="KAK3863809.1"/>
    </source>
</evidence>
<name>A0AAE1EYT2_PETCI</name>
<keyword evidence="3" id="KW-1185">Reference proteome</keyword>
<dbReference type="EMBL" id="JAWQEG010003932">
    <property type="protein sequence ID" value="KAK3863809.1"/>
    <property type="molecule type" value="Genomic_DNA"/>
</dbReference>
<evidence type="ECO:0000256" key="1">
    <source>
        <dbReference type="SAM" id="MobiDB-lite"/>
    </source>
</evidence>
<dbReference type="AlphaFoldDB" id="A0AAE1EYT2"/>
<proteinExistence type="predicted"/>
<protein>
    <submittedName>
        <fullName evidence="2">Uncharacterized protein</fullName>
    </submittedName>
</protein>
<reference evidence="2" key="1">
    <citation type="submission" date="2023-10" db="EMBL/GenBank/DDBJ databases">
        <title>Genome assemblies of two species of porcelain crab, Petrolisthes cinctipes and Petrolisthes manimaculis (Anomura: Porcellanidae).</title>
        <authorList>
            <person name="Angst P."/>
        </authorList>
    </citation>
    <scope>NUCLEOTIDE SEQUENCE</scope>
    <source>
        <strain evidence="2">PB745_01</strain>
        <tissue evidence="2">Gill</tissue>
    </source>
</reference>